<dbReference type="GO" id="GO:0031398">
    <property type="term" value="P:positive regulation of protein ubiquitination"/>
    <property type="evidence" value="ECO:0007669"/>
    <property type="project" value="TreeGrafter"/>
</dbReference>
<dbReference type="Gene3D" id="1.20.1280.50">
    <property type="match status" value="1"/>
</dbReference>
<accession>A0A9P0FCN8</accession>
<protein>
    <recommendedName>
        <fullName evidence="1">F-box domain-containing protein</fullName>
    </recommendedName>
</protein>
<dbReference type="Gene3D" id="3.80.10.10">
    <property type="entry name" value="Ribonuclease Inhibitor"/>
    <property type="match status" value="1"/>
</dbReference>
<reference evidence="2" key="1">
    <citation type="submission" date="2021-12" db="EMBL/GenBank/DDBJ databases">
        <authorList>
            <person name="King R."/>
        </authorList>
    </citation>
    <scope>NUCLEOTIDE SEQUENCE</scope>
</reference>
<dbReference type="InterPro" id="IPR036047">
    <property type="entry name" value="F-box-like_dom_sf"/>
</dbReference>
<evidence type="ECO:0000259" key="1">
    <source>
        <dbReference type="SMART" id="SM00256"/>
    </source>
</evidence>
<dbReference type="EMBL" id="OV121133">
    <property type="protein sequence ID" value="CAH0550463.1"/>
    <property type="molecule type" value="Genomic_DNA"/>
</dbReference>
<dbReference type="Pfam" id="PF12937">
    <property type="entry name" value="F-box-like"/>
    <property type="match status" value="1"/>
</dbReference>
<evidence type="ECO:0000313" key="2">
    <source>
        <dbReference type="EMBL" id="CAH0550463.1"/>
    </source>
</evidence>
<gene>
    <name evidence="2" type="ORF">MELIAE_LOCUS3269</name>
</gene>
<proteinExistence type="predicted"/>
<dbReference type="OrthoDB" id="8757000at2759"/>
<dbReference type="SMART" id="SM00256">
    <property type="entry name" value="FBOX"/>
    <property type="match status" value="1"/>
</dbReference>
<name>A0A9P0FCN8_BRAAE</name>
<organism evidence="2 3">
    <name type="scientific">Brassicogethes aeneus</name>
    <name type="common">Rape pollen beetle</name>
    <name type="synonym">Meligethes aeneus</name>
    <dbReference type="NCBI Taxonomy" id="1431903"/>
    <lineage>
        <taxon>Eukaryota</taxon>
        <taxon>Metazoa</taxon>
        <taxon>Ecdysozoa</taxon>
        <taxon>Arthropoda</taxon>
        <taxon>Hexapoda</taxon>
        <taxon>Insecta</taxon>
        <taxon>Pterygota</taxon>
        <taxon>Neoptera</taxon>
        <taxon>Endopterygota</taxon>
        <taxon>Coleoptera</taxon>
        <taxon>Polyphaga</taxon>
        <taxon>Cucujiformia</taxon>
        <taxon>Nitidulidae</taxon>
        <taxon>Meligethinae</taxon>
        <taxon>Brassicogethes</taxon>
    </lineage>
</organism>
<dbReference type="PANTHER" id="PTHR20933">
    <property type="entry name" value="F-BOX ONLY PROTEIN 33"/>
    <property type="match status" value="1"/>
</dbReference>
<sequence length="480" mass="54886">MLYENRKCESDMGTDNTVNFGGCSKAKKAKPSENGKDIYIPCWDHLPAVVMHDIFDLLSKEDRKNASTVCKNWRHNIFHPKWWPEITFKIEQNEMLKAQFYTNTFGHIVSDATIRISSLSPACVREFVVLLQTLSENNNLKSIAIEPSHCRLEVPIKRIEESNENDLLDVVNALLACLPKLSKFSIGCLEDLSYILSDILKKLDPAKVTHLCLASVKDDPIKYQQIYLDPKLLIPFEKLKVLSVDYDHVSDAFLGTLDKCRKLQRLVVHLHSVRPAHPGTTNAAWQRFSELHPGCEMRLTIIHAFDDIDNLHNLVLRRSMPLSHIKVFFCESVNLHVLESLSSYYPETLRSVMWIDSLSDNKGSWKFAEPQYDQSPDPFVLMAWLCKRLEEVVLYGYKYCELNLMAIGRLRGSELKNLEIAEDDILFSDNVNTSFLIDIPKNMGKPWKPVKSSELHPVICNPVAGDSDEYLLPIVLADIQ</sequence>
<feature type="domain" description="F-box" evidence="1">
    <location>
        <begin position="46"/>
        <end position="86"/>
    </location>
</feature>
<dbReference type="SUPFAM" id="SSF81383">
    <property type="entry name" value="F-box domain"/>
    <property type="match status" value="1"/>
</dbReference>
<dbReference type="InterPro" id="IPR001810">
    <property type="entry name" value="F-box_dom"/>
</dbReference>
<evidence type="ECO:0000313" key="3">
    <source>
        <dbReference type="Proteomes" id="UP001154078"/>
    </source>
</evidence>
<dbReference type="AlphaFoldDB" id="A0A9P0FCN8"/>
<dbReference type="PANTHER" id="PTHR20933:SF3">
    <property type="entry name" value="F-BOX ONLY PROTEIN 33"/>
    <property type="match status" value="1"/>
</dbReference>
<dbReference type="Proteomes" id="UP001154078">
    <property type="component" value="Chromosome 2"/>
</dbReference>
<keyword evidence="3" id="KW-1185">Reference proteome</keyword>
<dbReference type="InterPro" id="IPR032675">
    <property type="entry name" value="LRR_dom_sf"/>
</dbReference>